<dbReference type="Pfam" id="PF00324">
    <property type="entry name" value="AA_permease"/>
    <property type="match status" value="1"/>
</dbReference>
<keyword evidence="4 5" id="KW-0472">Membrane</keyword>
<protein>
    <submittedName>
        <fullName evidence="7">APC family permease</fullName>
    </submittedName>
</protein>
<organism evidence="7 8">
    <name type="scientific">Leucobacter edaphi</name>
    <dbReference type="NCBI Taxonomy" id="2796472"/>
    <lineage>
        <taxon>Bacteria</taxon>
        <taxon>Bacillati</taxon>
        <taxon>Actinomycetota</taxon>
        <taxon>Actinomycetes</taxon>
        <taxon>Micrococcales</taxon>
        <taxon>Microbacteriaceae</taxon>
        <taxon>Leucobacter</taxon>
    </lineage>
</organism>
<dbReference type="PANTHER" id="PTHR42770:SF8">
    <property type="entry name" value="PUTRESCINE IMPORTER PUUP"/>
    <property type="match status" value="1"/>
</dbReference>
<name>A0A934UXE5_9MICO</name>
<feature type="transmembrane region" description="Helical" evidence="5">
    <location>
        <begin position="130"/>
        <end position="149"/>
    </location>
</feature>
<evidence type="ECO:0000256" key="3">
    <source>
        <dbReference type="ARBA" id="ARBA00022989"/>
    </source>
</evidence>
<dbReference type="GO" id="GO:0055085">
    <property type="term" value="P:transmembrane transport"/>
    <property type="evidence" value="ECO:0007669"/>
    <property type="project" value="InterPro"/>
</dbReference>
<dbReference type="InterPro" id="IPR050367">
    <property type="entry name" value="APC_superfamily"/>
</dbReference>
<evidence type="ECO:0000256" key="1">
    <source>
        <dbReference type="ARBA" id="ARBA00004141"/>
    </source>
</evidence>
<feature type="transmembrane region" description="Helical" evidence="5">
    <location>
        <begin position="297"/>
        <end position="321"/>
    </location>
</feature>
<dbReference type="PANTHER" id="PTHR42770">
    <property type="entry name" value="AMINO ACID TRANSPORTER-RELATED"/>
    <property type="match status" value="1"/>
</dbReference>
<gene>
    <name evidence="7" type="ORF">JD292_01935</name>
</gene>
<feature type="transmembrane region" description="Helical" evidence="5">
    <location>
        <begin position="236"/>
        <end position="255"/>
    </location>
</feature>
<keyword evidence="2 5" id="KW-0812">Transmembrane</keyword>
<keyword evidence="8" id="KW-1185">Reference proteome</keyword>
<feature type="transmembrane region" description="Helical" evidence="5">
    <location>
        <begin position="97"/>
        <end position="118"/>
    </location>
</feature>
<evidence type="ECO:0000259" key="6">
    <source>
        <dbReference type="Pfam" id="PF00324"/>
    </source>
</evidence>
<feature type="transmembrane region" description="Helical" evidence="5">
    <location>
        <begin position="198"/>
        <end position="224"/>
    </location>
</feature>
<feature type="transmembrane region" description="Helical" evidence="5">
    <location>
        <begin position="400"/>
        <end position="419"/>
    </location>
</feature>
<dbReference type="Gene3D" id="1.20.1740.10">
    <property type="entry name" value="Amino acid/polyamine transporter I"/>
    <property type="match status" value="1"/>
</dbReference>
<feature type="transmembrane region" description="Helical" evidence="5">
    <location>
        <begin position="367"/>
        <end position="388"/>
    </location>
</feature>
<dbReference type="EMBL" id="JAEHOI010000002">
    <property type="protein sequence ID" value="MBK0420842.1"/>
    <property type="molecule type" value="Genomic_DNA"/>
</dbReference>
<feature type="transmembrane region" description="Helical" evidence="5">
    <location>
        <begin position="425"/>
        <end position="443"/>
    </location>
</feature>
<evidence type="ECO:0000256" key="4">
    <source>
        <dbReference type="ARBA" id="ARBA00023136"/>
    </source>
</evidence>
<evidence type="ECO:0000256" key="2">
    <source>
        <dbReference type="ARBA" id="ARBA00022692"/>
    </source>
</evidence>
<feature type="transmembrane region" description="Helical" evidence="5">
    <location>
        <begin position="342"/>
        <end position="361"/>
    </location>
</feature>
<feature type="transmembrane region" description="Helical" evidence="5">
    <location>
        <begin position="18"/>
        <end position="37"/>
    </location>
</feature>
<accession>A0A934UXE5</accession>
<feature type="domain" description="Amino acid permease/ SLC12A" evidence="6">
    <location>
        <begin position="27"/>
        <end position="388"/>
    </location>
</feature>
<dbReference type="AlphaFoldDB" id="A0A934UXE5"/>
<comment type="caution">
    <text evidence="7">The sequence shown here is derived from an EMBL/GenBank/DDBJ whole genome shotgun (WGS) entry which is preliminary data.</text>
</comment>
<evidence type="ECO:0000256" key="5">
    <source>
        <dbReference type="SAM" id="Phobius"/>
    </source>
</evidence>
<dbReference type="GO" id="GO:0016020">
    <property type="term" value="C:membrane"/>
    <property type="evidence" value="ECO:0007669"/>
    <property type="project" value="UniProtKB-SubCell"/>
</dbReference>
<evidence type="ECO:0000313" key="8">
    <source>
        <dbReference type="Proteomes" id="UP000618733"/>
    </source>
</evidence>
<comment type="subcellular location">
    <subcellularLocation>
        <location evidence="1">Membrane</location>
        <topology evidence="1">Multi-pass membrane protein</topology>
    </subcellularLocation>
</comment>
<evidence type="ECO:0000313" key="7">
    <source>
        <dbReference type="EMBL" id="MBK0420842.1"/>
    </source>
</evidence>
<reference evidence="7" key="1">
    <citation type="submission" date="2020-12" db="EMBL/GenBank/DDBJ databases">
        <title>Leucobacter sp. CAS2, isolated from Chromium sludge.</title>
        <authorList>
            <person name="Xu Z."/>
        </authorList>
    </citation>
    <scope>NUCLEOTIDE SEQUENCE</scope>
    <source>
        <strain evidence="7">CSA2</strain>
    </source>
</reference>
<dbReference type="RefSeq" id="WP_200131057.1">
    <property type="nucleotide sequence ID" value="NZ_JAEHOI010000002.1"/>
</dbReference>
<dbReference type="PIRSF" id="PIRSF006060">
    <property type="entry name" value="AA_transporter"/>
    <property type="match status" value="1"/>
</dbReference>
<dbReference type="InterPro" id="IPR004841">
    <property type="entry name" value="AA-permease/SLC12A_dom"/>
</dbReference>
<feature type="transmembrane region" description="Helical" evidence="5">
    <location>
        <begin position="49"/>
        <end position="69"/>
    </location>
</feature>
<dbReference type="Proteomes" id="UP000618733">
    <property type="component" value="Unassembled WGS sequence"/>
</dbReference>
<sequence>MSNSGTAAKQRGTLKRSLGLWAIVGLGLGYMTPTVVFDTFGMVGRDTNNVVPLAYLVALVVMVFTAISYGKMSGAIPSAGSAYTYVRESMHPNAGFMVGWTSLIDYMLLPMVNCLIIRSYLEAFFPSVPGWIWVVVYCVAVTTIIYITMRGTSNANMILLVFSILVMAVFVVMVWVQLSGGAGVGGVVSMQPFLHDGVTMGAVLTGATIVCFSFIGFDAVTMYAEEAKTPKIMPKAILYTVLLGGGIFLVAGYFTQLRFPDWNEFAPGGDMQYIEDSTLPLIGEAVGGDWLKAVLTAAGFAATLASGLASHASVSRMLLVMGRNNVLPKKVFGYINPKTHTPTFNIVLTGAICLLAIAFTLEMIAAFINYGALIAFTFVNLSVIAWFAIRQGRRKTPKDIFHYIVLPTIGTLMTGVLWVNLHLDALIGGVIWTVLGFIYLVFLTKGFRKKVAGFDEIQPVTGFNKIPEEVGEELR</sequence>
<feature type="transmembrane region" description="Helical" evidence="5">
    <location>
        <begin position="156"/>
        <end position="178"/>
    </location>
</feature>
<proteinExistence type="predicted"/>
<keyword evidence="3 5" id="KW-1133">Transmembrane helix</keyword>